<dbReference type="Proteomes" id="UP000515512">
    <property type="component" value="Chromosome"/>
</dbReference>
<keyword evidence="2" id="KW-1185">Reference proteome</keyword>
<organism evidence="1 2">
    <name type="scientific">Nocardia huaxiensis</name>
    <dbReference type="NCBI Taxonomy" id="2755382"/>
    <lineage>
        <taxon>Bacteria</taxon>
        <taxon>Bacillati</taxon>
        <taxon>Actinomycetota</taxon>
        <taxon>Actinomycetes</taxon>
        <taxon>Mycobacteriales</taxon>
        <taxon>Nocardiaceae</taxon>
        <taxon>Nocardia</taxon>
    </lineage>
</organism>
<accession>A0A7D6ZBW4</accession>
<dbReference type="KEGG" id="nhu:H0264_05140"/>
<name>A0A7D6ZBW4_9NOCA</name>
<dbReference type="Pfam" id="PF10604">
    <property type="entry name" value="Polyketide_cyc2"/>
    <property type="match status" value="1"/>
</dbReference>
<evidence type="ECO:0000313" key="2">
    <source>
        <dbReference type="Proteomes" id="UP000515512"/>
    </source>
</evidence>
<dbReference type="InterPro" id="IPR019587">
    <property type="entry name" value="Polyketide_cyclase/dehydratase"/>
</dbReference>
<dbReference type="RefSeq" id="WP_181582896.1">
    <property type="nucleotide sequence ID" value="NZ_CP059399.1"/>
</dbReference>
<dbReference type="EMBL" id="CP059399">
    <property type="protein sequence ID" value="QLY31708.1"/>
    <property type="molecule type" value="Genomic_DNA"/>
</dbReference>
<dbReference type="CDD" id="cd07812">
    <property type="entry name" value="SRPBCC"/>
    <property type="match status" value="1"/>
</dbReference>
<evidence type="ECO:0000313" key="1">
    <source>
        <dbReference type="EMBL" id="QLY31708.1"/>
    </source>
</evidence>
<dbReference type="AlphaFoldDB" id="A0A7D6ZBW4"/>
<protein>
    <submittedName>
        <fullName evidence="1">SRPBCC family protein</fullName>
    </submittedName>
</protein>
<reference evidence="1 2" key="1">
    <citation type="submission" date="2020-07" db="EMBL/GenBank/DDBJ databases">
        <authorList>
            <person name="Zhuang K."/>
            <person name="Ran Y."/>
        </authorList>
    </citation>
    <scope>NUCLEOTIDE SEQUENCE [LARGE SCALE GENOMIC DNA]</scope>
    <source>
        <strain evidence="1 2">WCH-YHL-001</strain>
    </source>
</reference>
<gene>
    <name evidence="1" type="ORF">H0264_05140</name>
</gene>
<proteinExistence type="predicted"/>
<dbReference type="SUPFAM" id="SSF55961">
    <property type="entry name" value="Bet v1-like"/>
    <property type="match status" value="1"/>
</dbReference>
<dbReference type="Gene3D" id="3.30.530.20">
    <property type="match status" value="1"/>
</dbReference>
<dbReference type="InterPro" id="IPR023393">
    <property type="entry name" value="START-like_dom_sf"/>
</dbReference>
<sequence length="164" mass="18302">MRLRDCPTVEATLKIRTDIDAAWAVLTDIELPARFSPELQRVEWLGEPRVAVGSRFRGHNRNQHLGEWTTDCVIAEVEDRSRWTWNIVAGEEVSSTWGFEVEAAGDGVLVRQWARLGPGPSGLSMAIAAMPDKEARIIARRLKEFEAAMTANLDGFRQLLEAGS</sequence>